<keyword evidence="4" id="KW-1185">Reference proteome</keyword>
<comment type="caution">
    <text evidence="3">The sequence shown here is derived from an EMBL/GenBank/DDBJ whole genome shotgun (WGS) entry which is preliminary data.</text>
</comment>
<dbReference type="SMART" id="SM00456">
    <property type="entry name" value="WW"/>
    <property type="match status" value="1"/>
</dbReference>
<dbReference type="Pfam" id="PF00397">
    <property type="entry name" value="WW"/>
    <property type="match status" value="1"/>
</dbReference>
<dbReference type="InterPro" id="IPR036020">
    <property type="entry name" value="WW_dom_sf"/>
</dbReference>
<protein>
    <recommendedName>
        <fullName evidence="2">WW domain-containing protein</fullName>
    </recommendedName>
</protein>
<gene>
    <name evidence="3" type="ORF">SO694_00043060</name>
</gene>
<dbReference type="EMBL" id="JBBJCI010000084">
    <property type="protein sequence ID" value="KAK7248933.1"/>
    <property type="molecule type" value="Genomic_DNA"/>
</dbReference>
<feature type="domain" description="WW" evidence="2">
    <location>
        <begin position="5"/>
        <end position="39"/>
    </location>
</feature>
<dbReference type="SUPFAM" id="SSF51045">
    <property type="entry name" value="WW domain"/>
    <property type="match status" value="1"/>
</dbReference>
<sequence length="133" mass="13720">MSNGGALPPGWSSAKDPSSGNTYYYHQVSGAVQWTAPQGAPAPPPGGGGSRFGQAPQAQYAAANPSSAEGQAYAAVQHAAAPQRAAARPDDDSPADVMAWRAEHEITVAGGCKERYATRPSTPRARSRGSSRR</sequence>
<evidence type="ECO:0000259" key="2">
    <source>
        <dbReference type="PROSITE" id="PS50020"/>
    </source>
</evidence>
<dbReference type="Proteomes" id="UP001363151">
    <property type="component" value="Unassembled WGS sequence"/>
</dbReference>
<proteinExistence type="predicted"/>
<feature type="compositionally biased region" description="Low complexity" evidence="1">
    <location>
        <begin position="52"/>
        <end position="86"/>
    </location>
</feature>
<feature type="compositionally biased region" description="Basic and acidic residues" evidence="1">
    <location>
        <begin position="101"/>
        <end position="117"/>
    </location>
</feature>
<evidence type="ECO:0000256" key="1">
    <source>
        <dbReference type="SAM" id="MobiDB-lite"/>
    </source>
</evidence>
<dbReference type="Gene3D" id="2.20.70.10">
    <property type="match status" value="1"/>
</dbReference>
<reference evidence="3 4" key="1">
    <citation type="submission" date="2024-03" db="EMBL/GenBank/DDBJ databases">
        <title>Aureococcus anophagefferens CCMP1851 and Kratosvirus quantuckense: Draft genome of a second virus-susceptible host strain in the model system.</title>
        <authorList>
            <person name="Chase E."/>
            <person name="Truchon A.R."/>
            <person name="Schepens W."/>
            <person name="Wilhelm S.W."/>
        </authorList>
    </citation>
    <scope>NUCLEOTIDE SEQUENCE [LARGE SCALE GENOMIC DNA]</scope>
    <source>
        <strain evidence="3 4">CCMP1851</strain>
    </source>
</reference>
<dbReference type="PROSITE" id="PS50020">
    <property type="entry name" value="WW_DOMAIN_2"/>
    <property type="match status" value="1"/>
</dbReference>
<feature type="region of interest" description="Disordered" evidence="1">
    <location>
        <begin position="1"/>
        <end position="22"/>
    </location>
</feature>
<name>A0ABR1G709_AURAN</name>
<evidence type="ECO:0000313" key="4">
    <source>
        <dbReference type="Proteomes" id="UP001363151"/>
    </source>
</evidence>
<evidence type="ECO:0000313" key="3">
    <source>
        <dbReference type="EMBL" id="KAK7248933.1"/>
    </source>
</evidence>
<dbReference type="InterPro" id="IPR001202">
    <property type="entry name" value="WW_dom"/>
</dbReference>
<feature type="region of interest" description="Disordered" evidence="1">
    <location>
        <begin position="35"/>
        <end position="133"/>
    </location>
</feature>
<organism evidence="3 4">
    <name type="scientific">Aureococcus anophagefferens</name>
    <name type="common">Harmful bloom alga</name>
    <dbReference type="NCBI Taxonomy" id="44056"/>
    <lineage>
        <taxon>Eukaryota</taxon>
        <taxon>Sar</taxon>
        <taxon>Stramenopiles</taxon>
        <taxon>Ochrophyta</taxon>
        <taxon>Pelagophyceae</taxon>
        <taxon>Pelagomonadales</taxon>
        <taxon>Pelagomonadaceae</taxon>
        <taxon>Aureococcus</taxon>
    </lineage>
</organism>
<accession>A0ABR1G709</accession>